<accession>A0ACB0JKJ0</accession>
<organism evidence="1 2">
    <name type="scientific">Trifolium pratense</name>
    <name type="common">Red clover</name>
    <dbReference type="NCBI Taxonomy" id="57577"/>
    <lineage>
        <taxon>Eukaryota</taxon>
        <taxon>Viridiplantae</taxon>
        <taxon>Streptophyta</taxon>
        <taxon>Embryophyta</taxon>
        <taxon>Tracheophyta</taxon>
        <taxon>Spermatophyta</taxon>
        <taxon>Magnoliopsida</taxon>
        <taxon>eudicotyledons</taxon>
        <taxon>Gunneridae</taxon>
        <taxon>Pentapetalae</taxon>
        <taxon>rosids</taxon>
        <taxon>fabids</taxon>
        <taxon>Fabales</taxon>
        <taxon>Fabaceae</taxon>
        <taxon>Papilionoideae</taxon>
        <taxon>50 kb inversion clade</taxon>
        <taxon>NPAAA clade</taxon>
        <taxon>Hologalegina</taxon>
        <taxon>IRL clade</taxon>
        <taxon>Trifolieae</taxon>
        <taxon>Trifolium</taxon>
    </lineage>
</organism>
<evidence type="ECO:0000313" key="2">
    <source>
        <dbReference type="Proteomes" id="UP001177021"/>
    </source>
</evidence>
<dbReference type="EMBL" id="CASHSV030000076">
    <property type="protein sequence ID" value="CAJ2645379.1"/>
    <property type="molecule type" value="Genomic_DNA"/>
</dbReference>
<keyword evidence="2" id="KW-1185">Reference proteome</keyword>
<name>A0ACB0JKJ0_TRIPR</name>
<comment type="caution">
    <text evidence="1">The sequence shown here is derived from an EMBL/GenBank/DDBJ whole genome shotgun (WGS) entry which is preliminary data.</text>
</comment>
<protein>
    <submittedName>
        <fullName evidence="1">Uncharacterized protein</fullName>
    </submittedName>
</protein>
<dbReference type="Proteomes" id="UP001177021">
    <property type="component" value="Unassembled WGS sequence"/>
</dbReference>
<evidence type="ECO:0000313" key="1">
    <source>
        <dbReference type="EMBL" id="CAJ2645379.1"/>
    </source>
</evidence>
<sequence length="201" mass="22728">MKSQIKRTKLAHGLLSGKYSVPEFKNDEKENLATSTTTAKQEGIRSNMFKAVIAASGSNYSFQHIWLPAILNFHLFGNSFKFGIEDRISCSSGKVKYNRRQDYILSLNIPLHEATNKEELKSFHKLKAEKLAEGKDLSGDEIVRPRVPLEACLANFSAHEDIHDFYSTALKRKTTTLKTAGLTSFPDYLVLHMRRFVMEAG</sequence>
<proteinExistence type="predicted"/>
<reference evidence="1" key="1">
    <citation type="submission" date="2023-10" db="EMBL/GenBank/DDBJ databases">
        <authorList>
            <person name="Rodriguez Cubillos JULIANA M."/>
            <person name="De Vega J."/>
        </authorList>
    </citation>
    <scope>NUCLEOTIDE SEQUENCE</scope>
</reference>
<gene>
    <name evidence="1" type="ORF">MILVUS5_LOCUS14282</name>
</gene>